<gene>
    <name evidence="1" type="ORF">OESDEN_14422</name>
</gene>
<name>A0A0B1SQN8_OESDE</name>
<organism evidence="1 2">
    <name type="scientific">Oesophagostomum dentatum</name>
    <name type="common">Nodular worm</name>
    <dbReference type="NCBI Taxonomy" id="61180"/>
    <lineage>
        <taxon>Eukaryota</taxon>
        <taxon>Metazoa</taxon>
        <taxon>Ecdysozoa</taxon>
        <taxon>Nematoda</taxon>
        <taxon>Chromadorea</taxon>
        <taxon>Rhabditida</taxon>
        <taxon>Rhabditina</taxon>
        <taxon>Rhabditomorpha</taxon>
        <taxon>Strongyloidea</taxon>
        <taxon>Strongylidae</taxon>
        <taxon>Oesophagostomum</taxon>
    </lineage>
</organism>
<proteinExistence type="predicted"/>
<dbReference type="PANTHER" id="PTHR37427">
    <property type="entry name" value="PROTEIN CBG20963-RELATED"/>
    <property type="match status" value="1"/>
</dbReference>
<evidence type="ECO:0000313" key="1">
    <source>
        <dbReference type="EMBL" id="KHJ85842.1"/>
    </source>
</evidence>
<protein>
    <submittedName>
        <fullName evidence="1">Uncharacterized protein</fullName>
    </submittedName>
</protein>
<accession>A0A0B1SQN8</accession>
<sequence length="91" mass="9889">MQLECLHFSYFFKKAGHSEEFRVQDLICNLKPSTLSTYSKHPNEKGIPIGTTAAFLEGTGVVDYTVHDSMAPRMGMRVGVGCGFGDCGGRG</sequence>
<keyword evidence="2" id="KW-1185">Reference proteome</keyword>
<reference evidence="1 2" key="1">
    <citation type="submission" date="2014-03" db="EMBL/GenBank/DDBJ databases">
        <title>Draft genome of the hookworm Oesophagostomum dentatum.</title>
        <authorList>
            <person name="Mitreva M."/>
        </authorList>
    </citation>
    <scope>NUCLEOTIDE SEQUENCE [LARGE SCALE GENOMIC DNA]</scope>
    <source>
        <strain evidence="1 2">OD-Hann</strain>
    </source>
</reference>
<dbReference type="EMBL" id="KN562407">
    <property type="protein sequence ID" value="KHJ85842.1"/>
    <property type="molecule type" value="Genomic_DNA"/>
</dbReference>
<dbReference type="AlphaFoldDB" id="A0A0B1SQN8"/>
<dbReference type="PANTHER" id="PTHR37427:SF3">
    <property type="entry name" value="ADENOSINE DEAMINASE"/>
    <property type="match status" value="1"/>
</dbReference>
<dbReference type="OrthoDB" id="5869907at2759"/>
<dbReference type="Proteomes" id="UP000053660">
    <property type="component" value="Unassembled WGS sequence"/>
</dbReference>
<evidence type="ECO:0000313" key="2">
    <source>
        <dbReference type="Proteomes" id="UP000053660"/>
    </source>
</evidence>